<dbReference type="AlphaFoldDB" id="A0A8T1RQX0"/>
<proteinExistence type="predicted"/>
<dbReference type="EMBL" id="CM031809">
    <property type="protein sequence ID" value="KAG6669129.1"/>
    <property type="molecule type" value="Genomic_DNA"/>
</dbReference>
<sequence>MPSLDFYILPLAGSELPLIWRIIRRRVQHVVPILLNLQRLKSAKT</sequence>
<comment type="caution">
    <text evidence="1">The sequence shown here is derived from an EMBL/GenBank/DDBJ whole genome shotgun (WGS) entry which is preliminary data.</text>
</comment>
<reference evidence="1" key="1">
    <citation type="submission" date="2020-12" db="EMBL/GenBank/DDBJ databases">
        <title>WGS assembly of Carya illinoinensis cv. Pawnee.</title>
        <authorList>
            <person name="Platts A."/>
            <person name="Shu S."/>
            <person name="Wright S."/>
            <person name="Barry K."/>
            <person name="Edger P."/>
            <person name="Pires J.C."/>
            <person name="Schmutz J."/>
        </authorList>
    </citation>
    <scope>NUCLEOTIDE SEQUENCE</scope>
    <source>
        <tissue evidence="1">Leaf</tissue>
    </source>
</reference>
<gene>
    <name evidence="1" type="ORF">CIPAW_01G221500</name>
</gene>
<accession>A0A8T1RQX0</accession>
<evidence type="ECO:0000313" key="1">
    <source>
        <dbReference type="EMBL" id="KAG6669129.1"/>
    </source>
</evidence>
<evidence type="ECO:0000313" key="2">
    <source>
        <dbReference type="Proteomes" id="UP000811609"/>
    </source>
</evidence>
<name>A0A8T1RQX0_CARIL</name>
<keyword evidence="2" id="KW-1185">Reference proteome</keyword>
<dbReference type="Proteomes" id="UP000811609">
    <property type="component" value="Chromosome 1"/>
</dbReference>
<protein>
    <submittedName>
        <fullName evidence="1">Uncharacterized protein</fullName>
    </submittedName>
</protein>
<organism evidence="1 2">
    <name type="scientific">Carya illinoinensis</name>
    <name type="common">Pecan</name>
    <dbReference type="NCBI Taxonomy" id="32201"/>
    <lineage>
        <taxon>Eukaryota</taxon>
        <taxon>Viridiplantae</taxon>
        <taxon>Streptophyta</taxon>
        <taxon>Embryophyta</taxon>
        <taxon>Tracheophyta</taxon>
        <taxon>Spermatophyta</taxon>
        <taxon>Magnoliopsida</taxon>
        <taxon>eudicotyledons</taxon>
        <taxon>Gunneridae</taxon>
        <taxon>Pentapetalae</taxon>
        <taxon>rosids</taxon>
        <taxon>fabids</taxon>
        <taxon>Fagales</taxon>
        <taxon>Juglandaceae</taxon>
        <taxon>Carya</taxon>
    </lineage>
</organism>